<keyword evidence="6" id="KW-0805">Transcription regulation</keyword>
<keyword evidence="7" id="KW-0238">DNA-binding</keyword>
<dbReference type="GO" id="GO:0042790">
    <property type="term" value="P:nucleolar large rRNA transcription by RNA polymerase I"/>
    <property type="evidence" value="ECO:0007669"/>
    <property type="project" value="TreeGrafter"/>
</dbReference>
<dbReference type="GO" id="GO:0008270">
    <property type="term" value="F:zinc ion binding"/>
    <property type="evidence" value="ECO:0007669"/>
    <property type="project" value="UniProtKB-KW"/>
</dbReference>
<keyword evidence="3" id="KW-0479">Metal-binding</keyword>
<evidence type="ECO:0000256" key="2">
    <source>
        <dbReference type="ARBA" id="ARBA00006899"/>
    </source>
</evidence>
<comment type="similarity">
    <text evidence="2">Belongs to the RRN7/TAF1B family.</text>
</comment>
<gene>
    <name evidence="12" type="ORF">LUZ63_003278</name>
</gene>
<evidence type="ECO:0000256" key="1">
    <source>
        <dbReference type="ARBA" id="ARBA00004604"/>
    </source>
</evidence>
<dbReference type="GO" id="GO:0070860">
    <property type="term" value="C:RNA polymerase I core factor complex"/>
    <property type="evidence" value="ECO:0007669"/>
    <property type="project" value="InterPro"/>
</dbReference>
<accession>A0A9Q0HYK3</accession>
<evidence type="ECO:0000256" key="7">
    <source>
        <dbReference type="ARBA" id="ARBA00023125"/>
    </source>
</evidence>
<feature type="domain" description="Rrn7/TAF1B N-terminal cyclin" evidence="11">
    <location>
        <begin position="80"/>
        <end position="202"/>
    </location>
</feature>
<dbReference type="EMBL" id="JAMQYH010000001">
    <property type="protein sequence ID" value="KAJ1703499.1"/>
    <property type="molecule type" value="Genomic_DNA"/>
</dbReference>
<keyword evidence="4" id="KW-0863">Zinc-finger</keyword>
<dbReference type="Pfam" id="PF20644">
    <property type="entry name" value="Rrn7_cyclin_N"/>
    <property type="match status" value="1"/>
</dbReference>
<evidence type="ECO:0000256" key="10">
    <source>
        <dbReference type="SAM" id="MobiDB-lite"/>
    </source>
</evidence>
<evidence type="ECO:0000313" key="12">
    <source>
        <dbReference type="EMBL" id="KAJ1703499.1"/>
    </source>
</evidence>
<evidence type="ECO:0000256" key="8">
    <source>
        <dbReference type="ARBA" id="ARBA00023163"/>
    </source>
</evidence>
<organism evidence="12 13">
    <name type="scientific">Rhynchospora breviuscula</name>
    <dbReference type="NCBI Taxonomy" id="2022672"/>
    <lineage>
        <taxon>Eukaryota</taxon>
        <taxon>Viridiplantae</taxon>
        <taxon>Streptophyta</taxon>
        <taxon>Embryophyta</taxon>
        <taxon>Tracheophyta</taxon>
        <taxon>Spermatophyta</taxon>
        <taxon>Magnoliopsida</taxon>
        <taxon>Liliopsida</taxon>
        <taxon>Poales</taxon>
        <taxon>Cyperaceae</taxon>
        <taxon>Cyperoideae</taxon>
        <taxon>Rhynchosporeae</taxon>
        <taxon>Rhynchospora</taxon>
    </lineage>
</organism>
<reference evidence="12" key="1">
    <citation type="journal article" date="2022" name="Cell">
        <title>Repeat-based holocentromeres influence genome architecture and karyotype evolution.</title>
        <authorList>
            <person name="Hofstatter P.G."/>
            <person name="Thangavel G."/>
            <person name="Lux T."/>
            <person name="Neumann P."/>
            <person name="Vondrak T."/>
            <person name="Novak P."/>
            <person name="Zhang M."/>
            <person name="Costa L."/>
            <person name="Castellani M."/>
            <person name="Scott A."/>
            <person name="Toegelov H."/>
            <person name="Fuchs J."/>
            <person name="Mata-Sucre Y."/>
            <person name="Dias Y."/>
            <person name="Vanzela A.L.L."/>
            <person name="Huettel B."/>
            <person name="Almeida C.C.S."/>
            <person name="Simkova H."/>
            <person name="Souza G."/>
            <person name="Pedrosa-Harand A."/>
            <person name="Macas J."/>
            <person name="Mayer K.F.X."/>
            <person name="Houben A."/>
            <person name="Marques A."/>
        </authorList>
    </citation>
    <scope>NUCLEOTIDE SEQUENCE</scope>
    <source>
        <strain evidence="12">RhyBre1mFocal</strain>
    </source>
</reference>
<evidence type="ECO:0000313" key="13">
    <source>
        <dbReference type="Proteomes" id="UP001151287"/>
    </source>
</evidence>
<feature type="region of interest" description="Disordered" evidence="10">
    <location>
        <begin position="17"/>
        <end position="62"/>
    </location>
</feature>
<sequence>MASDSDCEVIASDSFSVGPRRRFPSRPASSWTMSAPRKVAAEASEAGPSTSRPPPGKSTCSSTEIETIARAIRARYLEGLQVMLQKQCEVLVETFKVSPIICGMEPSMWLRYVASTGVCKDDWVALVITNWKDHRAEQAKGTKKNSSEEGAVVHFIHRTLRELIPIYSTLAVSFLACHLAREPVLPTDIVDWALEAKLPYLSFFLEMDGYIGSPSVARQMKNRTMFRPALLLGSRQLEAVAGKIAKKIGLELPPVNFYAAARRCLEELQLPMGILPRACRVYEWLLPDKIWISENDLSGFPTLVVVMSVLIITLRILYDVNGYGTWEKSLGCIADKQNSMEDCFGMESSTSSEFDASELLRVLEAVHKDIEVKHDYSKDLNSYLTYYEDVISAGMNPKLHLTKAIERCRNIFVKNEHRNMNKKRSIDVATTSFESRAHLKSGTWKKKLSSNNCDVDPLLGIERALDRMRFEMEENWFFYIAPFTKRKTKGYITYKRVRMCKMHIYAVHADYYILLRAFSKLAKVDMRLLHASTLELERKLAWFEERIRTSLNVPKDLSQGGPVEYCEMEVELC</sequence>
<evidence type="ECO:0000259" key="11">
    <source>
        <dbReference type="Pfam" id="PF20644"/>
    </source>
</evidence>
<dbReference type="InterPro" id="IPR033599">
    <property type="entry name" value="TAF1B/Rrn7"/>
</dbReference>
<dbReference type="AlphaFoldDB" id="A0A9Q0HYK3"/>
<name>A0A9Q0HYK3_9POAL</name>
<dbReference type="InterPro" id="IPR048540">
    <property type="entry name" value="Rrn7_cyclin_N"/>
</dbReference>
<proteinExistence type="inferred from homology"/>
<keyword evidence="13" id="KW-1185">Reference proteome</keyword>
<comment type="caution">
    <text evidence="12">The sequence shown here is derived from an EMBL/GenBank/DDBJ whole genome shotgun (WGS) entry which is preliminary data.</text>
</comment>
<evidence type="ECO:0000256" key="4">
    <source>
        <dbReference type="ARBA" id="ARBA00022771"/>
    </source>
</evidence>
<dbReference type="Proteomes" id="UP001151287">
    <property type="component" value="Unassembled WGS sequence"/>
</dbReference>
<protein>
    <recommendedName>
        <fullName evidence="11">Rrn7/TAF1B N-terminal cyclin domain-containing protein</fullName>
    </recommendedName>
</protein>
<evidence type="ECO:0000256" key="5">
    <source>
        <dbReference type="ARBA" id="ARBA00022833"/>
    </source>
</evidence>
<comment type="subcellular location">
    <subcellularLocation>
        <location evidence="1">Nucleus</location>
        <location evidence="1">Nucleolus</location>
    </subcellularLocation>
</comment>
<dbReference type="PANTHER" id="PTHR31576">
    <property type="entry name" value="TATA BOX-BINDING PROTEIN-ASSOCIATED FACTOR RNA POLYMERASE I SUBUNIT B"/>
    <property type="match status" value="1"/>
</dbReference>
<evidence type="ECO:0000256" key="3">
    <source>
        <dbReference type="ARBA" id="ARBA00022723"/>
    </source>
</evidence>
<keyword evidence="8" id="KW-0804">Transcription</keyword>
<dbReference type="OrthoDB" id="10069252at2759"/>
<dbReference type="GO" id="GO:0001164">
    <property type="term" value="F:RNA polymerase I core promoter sequence-specific DNA binding"/>
    <property type="evidence" value="ECO:0007669"/>
    <property type="project" value="InterPro"/>
</dbReference>
<keyword evidence="9" id="KW-0539">Nucleus</keyword>
<dbReference type="PANTHER" id="PTHR31576:SF2">
    <property type="entry name" value="TATA BOX-BINDING PROTEIN-ASSOCIATED FACTOR RNA POLYMERASE I SUBUNIT B"/>
    <property type="match status" value="1"/>
</dbReference>
<keyword evidence="5" id="KW-0862">Zinc</keyword>
<evidence type="ECO:0000256" key="6">
    <source>
        <dbReference type="ARBA" id="ARBA00023015"/>
    </source>
</evidence>
<evidence type="ECO:0000256" key="9">
    <source>
        <dbReference type="ARBA" id="ARBA00023242"/>
    </source>
</evidence>